<dbReference type="PANTHER" id="PTHR42839">
    <property type="entry name" value="ISOCHORISMATE SYNTHASE ENTC"/>
    <property type="match status" value="1"/>
</dbReference>
<keyword evidence="2" id="KW-0413">Isomerase</keyword>
<sequence length="502" mass="52242">MLRVLEASAAQAAPPRLLWRTQALDPALLPGGPTAPDLLALLAGRNDVVSWVREGRGLVGIGRVLELRAHGPQRIEALRTAWRATVYHSWWSDPLVRPGTGPVALGAVAFSPSSAANSVLVVPELLLGLDEQGAWITQAMLAAGDSETLPEGSAPEVSAPELLRRFVADAEWAPLAAADPVVGGALGSMSPGASATPGPTAGATAPAAACLPAPVGAGLQPGAQGDADWMAAVEQARRALQRGDLEKVVLARDLTVVPTQAGHTGDLLRRLGADYPSCWTFAVDGMVGASPELLVRLRQRRLSSRVLAGTARRHASTPGQREAEAQRLARWLEESAKNNREHALARASALAALRPLCSVVECPERFVLTLPNVLHLASDVTGVVAGDTGALSLVGALHPTAAVCGTPRRTAAALIEELEHMDRGRYAGPVGWVDWHGEGEWCIALRSAQLAGDGSGGLSPDLPLRAFGGGGIMPDSDPADELAETKAKMRPVLDALGAQESP</sequence>
<protein>
    <submittedName>
        <fullName evidence="2">Isochorismate synthase dhbC</fullName>
        <ecNumber evidence="2">5.4.4.2</ecNumber>
    </submittedName>
</protein>
<dbReference type="InterPro" id="IPR005801">
    <property type="entry name" value="ADC_synthase"/>
</dbReference>
<comment type="caution">
    <text evidence="2">The sequence shown here is derived from an EMBL/GenBank/DDBJ whole genome shotgun (WGS) entry which is preliminary data.</text>
</comment>
<evidence type="ECO:0000259" key="1">
    <source>
        <dbReference type="Pfam" id="PF00425"/>
    </source>
</evidence>
<organism evidence="2 3">
    <name type="scientific">Actinomyces bovis</name>
    <dbReference type="NCBI Taxonomy" id="1658"/>
    <lineage>
        <taxon>Bacteria</taxon>
        <taxon>Bacillati</taxon>
        <taxon>Actinomycetota</taxon>
        <taxon>Actinomycetes</taxon>
        <taxon>Actinomycetales</taxon>
        <taxon>Actinomycetaceae</taxon>
        <taxon>Actinomyces</taxon>
    </lineage>
</organism>
<dbReference type="Proteomes" id="UP000250006">
    <property type="component" value="Unassembled WGS sequence"/>
</dbReference>
<dbReference type="PANTHER" id="PTHR42839:SF2">
    <property type="entry name" value="ISOCHORISMATE SYNTHASE ENTC"/>
    <property type="match status" value="1"/>
</dbReference>
<dbReference type="RefSeq" id="WP_229116797.1">
    <property type="nucleotide sequence ID" value="NZ_UAPQ01000006.1"/>
</dbReference>
<name>A0ABY1VN45_9ACTO</name>
<proteinExistence type="predicted"/>
<reference evidence="2 3" key="1">
    <citation type="submission" date="2018-06" db="EMBL/GenBank/DDBJ databases">
        <authorList>
            <consortium name="Pathogen Informatics"/>
            <person name="Doyle S."/>
        </authorList>
    </citation>
    <scope>NUCLEOTIDE SEQUENCE [LARGE SCALE GENOMIC DNA]</scope>
    <source>
        <strain evidence="2 3">NCTC11535</strain>
    </source>
</reference>
<keyword evidence="3" id="KW-1185">Reference proteome</keyword>
<dbReference type="SUPFAM" id="SSF56322">
    <property type="entry name" value="ADC synthase"/>
    <property type="match status" value="1"/>
</dbReference>
<dbReference type="InterPro" id="IPR015890">
    <property type="entry name" value="Chorismate_C"/>
</dbReference>
<evidence type="ECO:0000313" key="2">
    <source>
        <dbReference type="EMBL" id="SPT53243.1"/>
    </source>
</evidence>
<accession>A0ABY1VN45</accession>
<dbReference type="EC" id="5.4.4.2" evidence="2"/>
<dbReference type="Pfam" id="PF00425">
    <property type="entry name" value="Chorismate_bind"/>
    <property type="match status" value="1"/>
</dbReference>
<evidence type="ECO:0000313" key="3">
    <source>
        <dbReference type="Proteomes" id="UP000250006"/>
    </source>
</evidence>
<gene>
    <name evidence="2" type="primary">dhbC</name>
    <name evidence="2" type="ORF">NCTC11535_00903</name>
</gene>
<feature type="domain" description="Chorismate-utilising enzyme C-terminal" evidence="1">
    <location>
        <begin position="227"/>
        <end position="488"/>
    </location>
</feature>
<dbReference type="Gene3D" id="3.60.120.10">
    <property type="entry name" value="Anthranilate synthase"/>
    <property type="match status" value="1"/>
</dbReference>
<dbReference type="EMBL" id="UAPQ01000006">
    <property type="protein sequence ID" value="SPT53243.1"/>
    <property type="molecule type" value="Genomic_DNA"/>
</dbReference>
<dbReference type="GO" id="GO:0008909">
    <property type="term" value="F:isochorismate synthase activity"/>
    <property type="evidence" value="ECO:0007669"/>
    <property type="project" value="UniProtKB-EC"/>
</dbReference>